<evidence type="ECO:0000313" key="3">
    <source>
        <dbReference type="Proteomes" id="UP001186944"/>
    </source>
</evidence>
<protein>
    <recommendedName>
        <fullName evidence="4">UBZ4-type domain-containing protein</fullName>
    </recommendedName>
</protein>
<feature type="region of interest" description="Disordered" evidence="1">
    <location>
        <begin position="229"/>
        <end position="346"/>
    </location>
</feature>
<organism evidence="2 3">
    <name type="scientific">Pinctada imbricata</name>
    <name type="common">Atlantic pearl-oyster</name>
    <name type="synonym">Pinctada martensii</name>
    <dbReference type="NCBI Taxonomy" id="66713"/>
    <lineage>
        <taxon>Eukaryota</taxon>
        <taxon>Metazoa</taxon>
        <taxon>Spiralia</taxon>
        <taxon>Lophotrochozoa</taxon>
        <taxon>Mollusca</taxon>
        <taxon>Bivalvia</taxon>
        <taxon>Autobranchia</taxon>
        <taxon>Pteriomorphia</taxon>
        <taxon>Pterioida</taxon>
        <taxon>Pterioidea</taxon>
        <taxon>Pteriidae</taxon>
        <taxon>Pinctada</taxon>
    </lineage>
</organism>
<feature type="compositionally biased region" description="Polar residues" evidence="1">
    <location>
        <begin position="273"/>
        <end position="299"/>
    </location>
</feature>
<keyword evidence="3" id="KW-1185">Reference proteome</keyword>
<dbReference type="PANTHER" id="PTHR15932:SF2">
    <property type="entry name" value="BRCA1-A COMPLEX SUBUNIT RAP80"/>
    <property type="match status" value="1"/>
</dbReference>
<dbReference type="GO" id="GO:0070531">
    <property type="term" value="C:BRCA1-A complex"/>
    <property type="evidence" value="ECO:0007669"/>
    <property type="project" value="InterPro"/>
</dbReference>
<feature type="compositionally biased region" description="Polar residues" evidence="1">
    <location>
        <begin position="486"/>
        <end position="500"/>
    </location>
</feature>
<sequence length="984" mass="110817">MNQQVVGSNLTITDHCNSIVTLGKLLYATLHSFHPGVNRDKERVDSPASPIKPLCRHYRKSLRKEGCIRTLYSPSIDSVSTYTKAIIQYFEIYHRRLTQLQAKSKCMIEWGQSVKVGKHWDTTIDAKRRGQEVFDLEDSDEEKGNGQDDKALRTNKDQNGKDMSAAIQIDEDDDFDNYVPLRQTRRNKARGRGQGQMNENDKNEEIARVLNARGKSGKRITHAISLSDSEDDLNEKNNKSKKVSKQLPRNQRKDEIVLDENNQFDACDDEIPSQMQEKVSEKPTLSSFKNSESLQMNFSKTDRKSQSKYTFKKTSAGIDDRSSKFNKQKESSPESDGGDKLSDKGIGNEKKCRVVLQRHKSDLSTKSTGSFRSDDLDLECLEEDNVMDKGIDKQGILINEESTDRLSQSSSALLNSQGDLYSTQYCVRKERSLKVASVRPVLRWSSPEFTGDEATCSGSQKEGKQIDRSNHQIMEDDHSDDGISAAQGNQRNLEPNVSSDDLNDDDGKFVPQDDEENIDIYNSSSESEKENRKGAKRKKFSTERKLQNRKPNVTKVSERVKDSSSEEDMETGVEKSVNEQQEPSFDLPIGHKGGLNGSQEAASSTSKFHDGGMSKLYLSRSPTPEQQFNLDNPKASSSRSEVVDLDIDSSSSDDEIVVRRGSRKRVKTYSKKGKDEQVPPKVKVQEEEKVPCPMCFKPFSVAEIQEHAENCEGETGDVEEDLAVIEETTPISGATRRGTSRGNVREVPTGGGDNRETNSPTPAPRGTQKCFLCDKRIAKAKYDAHVDLCLKEATKRQEMADTKGYDQVLDVDDEPELEPAQPRKTRQRVGDRRNQTDRQPRNHTENKQGQQLNFDGKPTFSWNLPSDNNEDSEGSSSTSSYNLVYYSSSSNSPTKTPVKSSHNTLPGGWTAEELDNSPIRTFVPIWRQKDSEGFTGQFDNLKKKYERQLVKKKLSGKRLTGKRKKPGRRKKRKVQGRGKKSGQK</sequence>
<reference evidence="2" key="1">
    <citation type="submission" date="2019-08" db="EMBL/GenBank/DDBJ databases">
        <title>The improved chromosome-level genome for the pearl oyster Pinctada fucata martensii using PacBio sequencing and Hi-C.</title>
        <authorList>
            <person name="Zheng Z."/>
        </authorList>
    </citation>
    <scope>NUCLEOTIDE SEQUENCE</scope>
    <source>
        <strain evidence="2">ZZ-2019</strain>
        <tissue evidence="2">Adductor muscle</tissue>
    </source>
</reference>
<feature type="region of interest" description="Disordered" evidence="1">
    <location>
        <begin position="727"/>
        <end position="768"/>
    </location>
</feature>
<feature type="compositionally biased region" description="Basic and acidic residues" evidence="1">
    <location>
        <begin position="672"/>
        <end position="686"/>
    </location>
</feature>
<proteinExistence type="predicted"/>
<comment type="caution">
    <text evidence="2">The sequence shown here is derived from an EMBL/GenBank/DDBJ whole genome shotgun (WGS) entry which is preliminary data.</text>
</comment>
<feature type="compositionally biased region" description="Polar residues" evidence="1">
    <location>
        <begin position="597"/>
        <end position="606"/>
    </location>
</feature>
<dbReference type="GO" id="GO:0042393">
    <property type="term" value="F:histone binding"/>
    <property type="evidence" value="ECO:0007669"/>
    <property type="project" value="TreeGrafter"/>
</dbReference>
<feature type="compositionally biased region" description="Basic and acidic residues" evidence="1">
    <location>
        <begin position="828"/>
        <end position="846"/>
    </location>
</feature>
<feature type="region of interest" description="Disordered" evidence="1">
    <location>
        <begin position="949"/>
        <end position="984"/>
    </location>
</feature>
<feature type="compositionally biased region" description="Basic residues" evidence="1">
    <location>
        <begin position="950"/>
        <end position="984"/>
    </location>
</feature>
<feature type="compositionally biased region" description="Basic and acidic residues" evidence="1">
    <location>
        <begin position="318"/>
        <end position="346"/>
    </location>
</feature>
<dbReference type="Proteomes" id="UP001186944">
    <property type="component" value="Unassembled WGS sequence"/>
</dbReference>
<gene>
    <name evidence="2" type="ORF">FSP39_008470</name>
</gene>
<dbReference type="InterPro" id="IPR038868">
    <property type="entry name" value="RAP80"/>
</dbReference>
<feature type="compositionally biased region" description="Basic and acidic residues" evidence="1">
    <location>
        <begin position="142"/>
        <end position="160"/>
    </location>
</feature>
<dbReference type="GO" id="GO:0070530">
    <property type="term" value="F:K63-linked polyubiquitin modification-dependent protein binding"/>
    <property type="evidence" value="ECO:0007669"/>
    <property type="project" value="InterPro"/>
</dbReference>
<feature type="compositionally biased region" description="Polar residues" evidence="1">
    <location>
        <begin position="620"/>
        <end position="639"/>
    </location>
</feature>
<dbReference type="GO" id="GO:0045739">
    <property type="term" value="P:positive regulation of DNA repair"/>
    <property type="evidence" value="ECO:0007669"/>
    <property type="project" value="TreeGrafter"/>
</dbReference>
<feature type="compositionally biased region" description="Basic residues" evidence="1">
    <location>
        <begin position="660"/>
        <end position="671"/>
    </location>
</feature>
<feature type="region of interest" description="Disordered" evidence="1">
    <location>
        <begin position="474"/>
        <end position="686"/>
    </location>
</feature>
<feature type="region of interest" description="Disordered" evidence="1">
    <location>
        <begin position="795"/>
        <end position="918"/>
    </location>
</feature>
<feature type="compositionally biased region" description="Basic and acidic residues" evidence="1">
    <location>
        <begin position="795"/>
        <end position="804"/>
    </location>
</feature>
<feature type="compositionally biased region" description="Low complexity" evidence="1">
    <location>
        <begin position="874"/>
        <end position="901"/>
    </location>
</feature>
<evidence type="ECO:0008006" key="4">
    <source>
        <dbReference type="Google" id="ProtNLM"/>
    </source>
</evidence>
<dbReference type="EMBL" id="VSWD01000008">
    <property type="protein sequence ID" value="KAK3094969.1"/>
    <property type="molecule type" value="Genomic_DNA"/>
</dbReference>
<evidence type="ECO:0000313" key="2">
    <source>
        <dbReference type="EMBL" id="KAK3094969.1"/>
    </source>
</evidence>
<name>A0AA88XZR1_PINIB</name>
<feature type="region of interest" description="Disordered" evidence="1">
    <location>
        <begin position="132"/>
        <end position="161"/>
    </location>
</feature>
<feature type="region of interest" description="Disordered" evidence="1">
    <location>
        <begin position="184"/>
        <end position="205"/>
    </location>
</feature>
<evidence type="ECO:0000256" key="1">
    <source>
        <dbReference type="SAM" id="MobiDB-lite"/>
    </source>
</evidence>
<dbReference type="GO" id="GO:0006302">
    <property type="term" value="P:double-strand break repair"/>
    <property type="evidence" value="ECO:0007669"/>
    <property type="project" value="InterPro"/>
</dbReference>
<feature type="compositionally biased region" description="Acidic residues" evidence="1">
    <location>
        <begin position="643"/>
        <end position="655"/>
    </location>
</feature>
<dbReference type="AlphaFoldDB" id="A0AA88XZR1"/>
<accession>A0AA88XZR1</accession>
<dbReference type="PANTHER" id="PTHR15932">
    <property type="entry name" value="UBIQUITIN INTERACTION MOTIF-CONTAINING PROTEIN 1"/>
    <property type="match status" value="1"/>
</dbReference>